<dbReference type="Proteomes" id="UP000182130">
    <property type="component" value="Unassembled WGS sequence"/>
</dbReference>
<feature type="domain" description="UspA" evidence="4">
    <location>
        <begin position="3"/>
        <end position="132"/>
    </location>
</feature>
<dbReference type="AlphaFoldDB" id="A0A1G8TM16"/>
<protein>
    <submittedName>
        <fullName evidence="5">Nucleotide-binding universal stress protein, UspA family</fullName>
    </submittedName>
</protein>
<dbReference type="STRING" id="1045773.SAMN05216555_110149"/>
<comment type="similarity">
    <text evidence="1">Belongs to the universal stress protein A family.</text>
</comment>
<name>A0A1G8TM16_9MICC</name>
<dbReference type="EMBL" id="FNEI01000010">
    <property type="protein sequence ID" value="SDJ42581.1"/>
    <property type="molecule type" value="Genomic_DNA"/>
</dbReference>
<dbReference type="InterPro" id="IPR006015">
    <property type="entry name" value="Universal_stress_UspA"/>
</dbReference>
<evidence type="ECO:0000313" key="5">
    <source>
        <dbReference type="EMBL" id="SDJ42581.1"/>
    </source>
</evidence>
<keyword evidence="6" id="KW-1185">Reference proteome</keyword>
<evidence type="ECO:0000259" key="4">
    <source>
        <dbReference type="Pfam" id="PF00582"/>
    </source>
</evidence>
<dbReference type="RefSeq" id="WP_074589755.1">
    <property type="nucleotide sequence ID" value="NZ_FNEI01000010.1"/>
</dbReference>
<dbReference type="InterPro" id="IPR006016">
    <property type="entry name" value="UspA"/>
</dbReference>
<feature type="domain" description="UspA" evidence="4">
    <location>
        <begin position="142"/>
        <end position="280"/>
    </location>
</feature>
<gene>
    <name evidence="5" type="ORF">SAMN05216555_110149</name>
</gene>
<organism evidence="5 6">
    <name type="scientific">Arthrobacter cupressi</name>
    <dbReference type="NCBI Taxonomy" id="1045773"/>
    <lineage>
        <taxon>Bacteria</taxon>
        <taxon>Bacillati</taxon>
        <taxon>Actinomycetota</taxon>
        <taxon>Actinomycetes</taxon>
        <taxon>Micrococcales</taxon>
        <taxon>Micrococcaceae</taxon>
        <taxon>Arthrobacter</taxon>
    </lineage>
</organism>
<dbReference type="GO" id="GO:0005524">
    <property type="term" value="F:ATP binding"/>
    <property type="evidence" value="ECO:0007669"/>
    <property type="project" value="UniProtKB-KW"/>
</dbReference>
<sequence>MKNPIVVGVNDTEASQAAVSWAMRRAAVLQLPVILIHAVDDRWSYENYALIDAVRKYGTELLEKARARAVEAEPSVDLEAKLVSGSAGYVLRKQSRKASMVVVGAGESWFGAAVTDRALQIAAVAHCPVAVIGRKAGDDGRRGILVGADGSEEATQAVAFAAAEADRDGQDLTILHAFGNPLFRVPKGMPGSELAERAADEERVILSETAAGLAADYPDLVVHQVLAVDRNPAQALTEAAGNARLLVLGSRGKGAFKRLLMGSTAHAVLSQLPCPTIITRVRR</sequence>
<dbReference type="SUPFAM" id="SSF52402">
    <property type="entry name" value="Adenine nucleotide alpha hydrolases-like"/>
    <property type="match status" value="2"/>
</dbReference>
<proteinExistence type="inferred from homology"/>
<keyword evidence="3" id="KW-0067">ATP-binding</keyword>
<evidence type="ECO:0000256" key="1">
    <source>
        <dbReference type="ARBA" id="ARBA00008791"/>
    </source>
</evidence>
<keyword evidence="2" id="KW-0547">Nucleotide-binding</keyword>
<dbReference type="Gene3D" id="3.40.50.620">
    <property type="entry name" value="HUPs"/>
    <property type="match status" value="2"/>
</dbReference>
<evidence type="ECO:0000313" key="6">
    <source>
        <dbReference type="Proteomes" id="UP000182130"/>
    </source>
</evidence>
<dbReference type="Pfam" id="PF00582">
    <property type="entry name" value="Usp"/>
    <property type="match status" value="2"/>
</dbReference>
<dbReference type="InterPro" id="IPR014729">
    <property type="entry name" value="Rossmann-like_a/b/a_fold"/>
</dbReference>
<dbReference type="PRINTS" id="PR01438">
    <property type="entry name" value="UNVRSLSTRESS"/>
</dbReference>
<reference evidence="6" key="1">
    <citation type="submission" date="2016-10" db="EMBL/GenBank/DDBJ databases">
        <authorList>
            <person name="Varghese N."/>
            <person name="Submissions S."/>
        </authorList>
    </citation>
    <scope>NUCLEOTIDE SEQUENCE [LARGE SCALE GENOMIC DNA]</scope>
    <source>
        <strain evidence="6">CGMCC 1.10783</strain>
    </source>
</reference>
<dbReference type="PANTHER" id="PTHR46268">
    <property type="entry name" value="STRESS RESPONSE PROTEIN NHAX"/>
    <property type="match status" value="1"/>
</dbReference>
<evidence type="ECO:0000256" key="3">
    <source>
        <dbReference type="ARBA" id="ARBA00022840"/>
    </source>
</evidence>
<accession>A0A1G8TM16</accession>
<dbReference type="OrthoDB" id="4931198at2"/>
<evidence type="ECO:0000256" key="2">
    <source>
        <dbReference type="ARBA" id="ARBA00022741"/>
    </source>
</evidence>
<dbReference type="PANTHER" id="PTHR46268:SF27">
    <property type="entry name" value="UNIVERSAL STRESS PROTEIN RV2623"/>
    <property type="match status" value="1"/>
</dbReference>